<comment type="catalytic activity">
    <reaction evidence="4">
        <text>oxaloacetate + acetyl-CoA + ADP + phosphate = citrate + ATP + CoA</text>
        <dbReference type="Rhea" id="RHEA:21160"/>
        <dbReference type="ChEBI" id="CHEBI:16452"/>
        <dbReference type="ChEBI" id="CHEBI:16947"/>
        <dbReference type="ChEBI" id="CHEBI:30616"/>
        <dbReference type="ChEBI" id="CHEBI:43474"/>
        <dbReference type="ChEBI" id="CHEBI:57287"/>
        <dbReference type="ChEBI" id="CHEBI:57288"/>
        <dbReference type="ChEBI" id="CHEBI:456216"/>
        <dbReference type="EC" id="2.3.3.8"/>
    </reaction>
</comment>
<dbReference type="AlphaFoldDB" id="A0A059XTN2"/>
<feature type="domain" description="ATP-grasp" evidence="6">
    <location>
        <begin position="10"/>
        <end position="217"/>
    </location>
</feature>
<dbReference type="GO" id="GO:0003878">
    <property type="term" value="F:ATP citrate synthase activity"/>
    <property type="evidence" value="ECO:0007669"/>
    <property type="project" value="UniProtKB-EC"/>
</dbReference>
<proteinExistence type="predicted"/>
<reference evidence="8" key="1">
    <citation type="submission" date="2014-02" db="EMBL/GenBank/DDBJ databases">
        <title>Complete genome sequence and comparative genomic analysis of the nitrogen-fixing bacterium Leptospirillum ferriphilum YSK.</title>
        <authorList>
            <person name="Guo X."/>
            <person name="Yin H."/>
            <person name="Liang Y."/>
            <person name="Hu Q."/>
            <person name="Ma L."/>
            <person name="Xiao Y."/>
            <person name="Zhang X."/>
            <person name="Qiu G."/>
            <person name="Liu X."/>
        </authorList>
    </citation>
    <scope>NUCLEOTIDE SEQUENCE [LARGE SCALE GENOMIC DNA]</scope>
    <source>
        <strain evidence="8">YSK</strain>
    </source>
</reference>
<dbReference type="OrthoDB" id="9802602at2"/>
<evidence type="ECO:0000256" key="2">
    <source>
        <dbReference type="ARBA" id="ARBA00022741"/>
    </source>
</evidence>
<dbReference type="GO" id="GO:0006099">
    <property type="term" value="P:tricarboxylic acid cycle"/>
    <property type="evidence" value="ECO:0007669"/>
    <property type="project" value="InterPro"/>
</dbReference>
<dbReference type="GO" id="GO:0004775">
    <property type="term" value="F:succinate-CoA ligase (ADP-forming) activity"/>
    <property type="evidence" value="ECO:0007669"/>
    <property type="project" value="TreeGrafter"/>
</dbReference>
<dbReference type="KEGG" id="lfp:Y981_03565"/>
<dbReference type="GO" id="GO:0005524">
    <property type="term" value="F:ATP binding"/>
    <property type="evidence" value="ECO:0007669"/>
    <property type="project" value="UniProtKB-UniRule"/>
</dbReference>
<dbReference type="InterPro" id="IPR013650">
    <property type="entry name" value="ATP-grasp_succ-CoA_synth-type"/>
</dbReference>
<keyword evidence="3" id="KW-0808">Transferase</keyword>
<organism evidence="7 8">
    <name type="scientific">Leptospirillum ferriphilum YSK</name>
    <dbReference type="NCBI Taxonomy" id="1441628"/>
    <lineage>
        <taxon>Bacteria</taxon>
        <taxon>Pseudomonadati</taxon>
        <taxon>Nitrospirota</taxon>
        <taxon>Nitrospiria</taxon>
        <taxon>Nitrospirales</taxon>
        <taxon>Nitrospiraceae</taxon>
        <taxon>Leptospirillum</taxon>
    </lineage>
</organism>
<dbReference type="PROSITE" id="PS50975">
    <property type="entry name" value="ATP_GRASP"/>
    <property type="match status" value="1"/>
</dbReference>
<evidence type="ECO:0000256" key="5">
    <source>
        <dbReference type="PROSITE-ProRule" id="PRU00409"/>
    </source>
</evidence>
<dbReference type="InterPro" id="IPR011761">
    <property type="entry name" value="ATP-grasp"/>
</dbReference>
<dbReference type="Gene3D" id="3.30.470.20">
    <property type="entry name" value="ATP-grasp fold, B domain"/>
    <property type="match status" value="1"/>
</dbReference>
<keyword evidence="3" id="KW-0012">Acyltransferase</keyword>
<keyword evidence="8" id="KW-1185">Reference proteome</keyword>
<dbReference type="RefSeq" id="WP_014960561.1">
    <property type="nucleotide sequence ID" value="NZ_CP007243.1"/>
</dbReference>
<dbReference type="PANTHER" id="PTHR11815">
    <property type="entry name" value="SUCCINYL-COA SYNTHETASE BETA CHAIN"/>
    <property type="match status" value="1"/>
</dbReference>
<dbReference type="Gene3D" id="3.40.50.261">
    <property type="entry name" value="Succinyl-CoA synthetase domains"/>
    <property type="match status" value="1"/>
</dbReference>
<sequence>MKLYEHEALESIYKKYKIPAPRFVFATEPNEKVREFIEKEPAVVIKSMVLVGKRGKAGAVKVVSDKAQAIDVFKDLASREVYGEKSIGALVEEKLDIKKEFYLSVTYSTKDRAPAIIFSEHGGMDVEEINPALIHTHVIKDVRSVYPYQIRNFLVGIGFSDPDLLRPLSELIVNVFNAFWLTEARLLEINPLVVAQVGDKKKLVAADAVVLLDDDASVSPAVRYGARGGMGRPLTQREQDAILIDQGDHRGKAGSYVELDGDVALMTFGGGGSTVTAETAIEAGLRIANLTDIGGNPPAEKMYKIARIILSKPGLKAVLVCGGTASNTRIDVTLGEGLAKALDDMKAEGKLDPNLIWVVRRSGPEYVKGLKMLHECFVRNGIRGEIYDSQLPITEAPLRLRELMIKHIGYKPEVIG</sequence>
<dbReference type="EMBL" id="CP007243">
    <property type="protein sequence ID" value="AIA30178.1"/>
    <property type="molecule type" value="Genomic_DNA"/>
</dbReference>
<evidence type="ECO:0000313" key="8">
    <source>
        <dbReference type="Proteomes" id="UP000027059"/>
    </source>
</evidence>
<dbReference type="InterPro" id="IPR032263">
    <property type="entry name" value="Citrate-bd"/>
</dbReference>
<evidence type="ECO:0000259" key="6">
    <source>
        <dbReference type="PROSITE" id="PS50975"/>
    </source>
</evidence>
<dbReference type="GO" id="GO:0042709">
    <property type="term" value="C:succinate-CoA ligase complex"/>
    <property type="evidence" value="ECO:0007669"/>
    <property type="project" value="TreeGrafter"/>
</dbReference>
<evidence type="ECO:0000256" key="4">
    <source>
        <dbReference type="ARBA" id="ARBA00047593"/>
    </source>
</evidence>
<dbReference type="PIRSF" id="PIRSF001554">
    <property type="entry name" value="SucCS_beta"/>
    <property type="match status" value="1"/>
</dbReference>
<dbReference type="InterPro" id="IPR016102">
    <property type="entry name" value="Succinyl-CoA_synth-like"/>
</dbReference>
<dbReference type="Proteomes" id="UP000027059">
    <property type="component" value="Chromosome"/>
</dbReference>
<protein>
    <submittedName>
        <fullName evidence="7">Succinate--CoA ligase</fullName>
    </submittedName>
</protein>
<dbReference type="GO" id="GO:0046872">
    <property type="term" value="F:metal ion binding"/>
    <property type="evidence" value="ECO:0007669"/>
    <property type="project" value="InterPro"/>
</dbReference>
<reference evidence="7 8" key="2">
    <citation type="journal article" date="2015" name="Biomed. Res. Int.">
        <title>Effects of Arsenite Resistance on the Growth and Functional Gene Expression of Leptospirillum ferriphilum and Acidithiobacillus thiooxidans in Pure Culture and Coculture.</title>
        <authorList>
            <person name="Jiang H."/>
            <person name="Liang Y."/>
            <person name="Yin H."/>
            <person name="Xiao Y."/>
            <person name="Guo X."/>
            <person name="Xu Y."/>
            <person name="Hu Q."/>
            <person name="Liu H."/>
            <person name="Liu X."/>
        </authorList>
    </citation>
    <scope>NUCLEOTIDE SEQUENCE [LARGE SCALE GENOMIC DNA]</scope>
    <source>
        <strain evidence="7 8">YSK</strain>
    </source>
</reference>
<dbReference type="SUPFAM" id="SSF52210">
    <property type="entry name" value="Succinyl-CoA synthetase domains"/>
    <property type="match status" value="1"/>
</dbReference>
<dbReference type="InterPro" id="IPR013815">
    <property type="entry name" value="ATP_grasp_subdomain_1"/>
</dbReference>
<evidence type="ECO:0000256" key="3">
    <source>
        <dbReference type="ARBA" id="ARBA00023315"/>
    </source>
</evidence>
<dbReference type="Pfam" id="PF16114">
    <property type="entry name" value="Citrate_bind"/>
    <property type="match status" value="1"/>
</dbReference>
<dbReference type="Gene3D" id="3.30.1490.20">
    <property type="entry name" value="ATP-grasp fold, A domain"/>
    <property type="match status" value="1"/>
</dbReference>
<dbReference type="SUPFAM" id="SSF56059">
    <property type="entry name" value="Glutathione synthetase ATP-binding domain-like"/>
    <property type="match status" value="1"/>
</dbReference>
<dbReference type="InterPro" id="IPR005809">
    <property type="entry name" value="Succ_CoA_ligase-like_bsu"/>
</dbReference>
<evidence type="ECO:0000313" key="7">
    <source>
        <dbReference type="EMBL" id="AIA30178.1"/>
    </source>
</evidence>
<keyword evidence="1 7" id="KW-0436">Ligase</keyword>
<dbReference type="Pfam" id="PF08442">
    <property type="entry name" value="ATP-grasp_2"/>
    <property type="match status" value="1"/>
</dbReference>
<gene>
    <name evidence="7" type="ORF">Y981_03565</name>
</gene>
<keyword evidence="5" id="KW-0067">ATP-binding</keyword>
<keyword evidence="2 5" id="KW-0547">Nucleotide-binding</keyword>
<dbReference type="GO" id="GO:0005829">
    <property type="term" value="C:cytosol"/>
    <property type="evidence" value="ECO:0007669"/>
    <property type="project" value="TreeGrafter"/>
</dbReference>
<name>A0A059XTN2_9BACT</name>
<evidence type="ECO:0000256" key="1">
    <source>
        <dbReference type="ARBA" id="ARBA00022598"/>
    </source>
</evidence>
<dbReference type="HOGENOM" id="CLU_037430_0_2_0"/>
<dbReference type="PANTHER" id="PTHR11815:SF10">
    <property type="entry name" value="SUCCINATE--COA LIGASE [GDP-FORMING] SUBUNIT BETA, MITOCHONDRIAL"/>
    <property type="match status" value="1"/>
</dbReference>
<accession>A0A059XTN2</accession>
<dbReference type="GO" id="GO:0006104">
    <property type="term" value="P:succinyl-CoA metabolic process"/>
    <property type="evidence" value="ECO:0007669"/>
    <property type="project" value="TreeGrafter"/>
</dbReference>